<reference evidence="1 2" key="1">
    <citation type="journal article" date="2018" name="PLoS Genet.">
        <title>Population sequencing reveals clonal diversity and ancestral inbreeding in the grapevine cultivar Chardonnay.</title>
        <authorList>
            <person name="Roach M.J."/>
            <person name="Johnson D.L."/>
            <person name="Bohlmann J."/>
            <person name="van Vuuren H.J."/>
            <person name="Jones S.J."/>
            <person name="Pretorius I.S."/>
            <person name="Schmidt S.A."/>
            <person name="Borneman A.R."/>
        </authorList>
    </citation>
    <scope>NUCLEOTIDE SEQUENCE [LARGE SCALE GENOMIC DNA]</scope>
    <source>
        <strain evidence="2">cv. Chardonnay</strain>
        <tissue evidence="1">Leaf</tissue>
    </source>
</reference>
<protein>
    <recommendedName>
        <fullName evidence="3">Retrovirus-related Pol polyprotein from transposon RE2</fullName>
    </recommendedName>
</protein>
<name>A0A438DLH9_VITVI</name>
<dbReference type="PANTHER" id="PTHR34222:SF40">
    <property type="match status" value="1"/>
</dbReference>
<sequence length="248" mass="27289">MVESSQIFKFLVGLNVEFDEVRGRIIGWQPLPSLGEVFSEVRCEESRRNVMLGKKLFGPVENSTLLGTTATTSGNPNNQCRSDDKPRVWCDHCNKPCHTHETCWKLHGKPTDWKPVEWKTNKQSDSNCFLAKAHVVETPSLSKEQLDQLLQLLKPASPTLGTPIASLAQSGSLLCADSLSLSSPWIIDSDGSLSSIVGQGSICLSDKIVLQSVLHVPKLSCNLLSDLNSGMMIGSARLIDNLYYFDDN</sequence>
<evidence type="ECO:0000313" key="1">
    <source>
        <dbReference type="EMBL" id="RVW36303.1"/>
    </source>
</evidence>
<dbReference type="Proteomes" id="UP000288805">
    <property type="component" value="Unassembled WGS sequence"/>
</dbReference>
<accession>A0A438DLH9</accession>
<evidence type="ECO:0000313" key="2">
    <source>
        <dbReference type="Proteomes" id="UP000288805"/>
    </source>
</evidence>
<evidence type="ECO:0008006" key="3">
    <source>
        <dbReference type="Google" id="ProtNLM"/>
    </source>
</evidence>
<dbReference type="PANTHER" id="PTHR34222">
    <property type="entry name" value="GAG_PRE-INTEGRS DOMAIN-CONTAINING PROTEIN"/>
    <property type="match status" value="1"/>
</dbReference>
<gene>
    <name evidence="1" type="ORF">CK203_106817</name>
</gene>
<dbReference type="AlphaFoldDB" id="A0A438DLH9"/>
<organism evidence="1 2">
    <name type="scientific">Vitis vinifera</name>
    <name type="common">Grape</name>
    <dbReference type="NCBI Taxonomy" id="29760"/>
    <lineage>
        <taxon>Eukaryota</taxon>
        <taxon>Viridiplantae</taxon>
        <taxon>Streptophyta</taxon>
        <taxon>Embryophyta</taxon>
        <taxon>Tracheophyta</taxon>
        <taxon>Spermatophyta</taxon>
        <taxon>Magnoliopsida</taxon>
        <taxon>eudicotyledons</taxon>
        <taxon>Gunneridae</taxon>
        <taxon>Pentapetalae</taxon>
        <taxon>rosids</taxon>
        <taxon>Vitales</taxon>
        <taxon>Vitaceae</taxon>
        <taxon>Viteae</taxon>
        <taxon>Vitis</taxon>
    </lineage>
</organism>
<dbReference type="EMBL" id="QGNW01001575">
    <property type="protein sequence ID" value="RVW36303.1"/>
    <property type="molecule type" value="Genomic_DNA"/>
</dbReference>
<comment type="caution">
    <text evidence="1">The sequence shown here is derived from an EMBL/GenBank/DDBJ whole genome shotgun (WGS) entry which is preliminary data.</text>
</comment>
<proteinExistence type="predicted"/>